<name>A0ABX2V615_9BACL</name>
<keyword evidence="2" id="KW-1185">Reference proteome</keyword>
<reference evidence="1 2" key="1">
    <citation type="submission" date="2016-03" db="EMBL/GenBank/DDBJ databases">
        <authorList>
            <person name="Cho S.-Y."/>
            <person name="Lim S."/>
            <person name="Kim H."/>
            <person name="Soh E.H."/>
            <person name="Moon J.S."/>
        </authorList>
    </citation>
    <scope>NUCLEOTIDE SEQUENCE [LARGE SCALE GENOMIC DNA]</scope>
    <source>
        <strain evidence="1 2">KCTC 3810</strain>
    </source>
</reference>
<protein>
    <submittedName>
        <fullName evidence="1">Uncharacterized protein</fullName>
    </submittedName>
</protein>
<dbReference type="EMBL" id="LVVL01000016">
    <property type="protein sequence ID" value="OAN10690.1"/>
    <property type="molecule type" value="Genomic_DNA"/>
</dbReference>
<gene>
    <name evidence="1" type="ORF">A3783_12730</name>
</gene>
<dbReference type="Proteomes" id="UP000078447">
    <property type="component" value="Unassembled WGS sequence"/>
</dbReference>
<dbReference type="RefSeq" id="WP_026834110.1">
    <property type="nucleotide sequence ID" value="NZ_LVVL01000016.1"/>
</dbReference>
<comment type="caution">
    <text evidence="1">The sequence shown here is derived from an EMBL/GenBank/DDBJ whole genome shotgun (WGS) entry which is preliminary data.</text>
</comment>
<evidence type="ECO:0000313" key="1">
    <source>
        <dbReference type="EMBL" id="OAN10690.1"/>
    </source>
</evidence>
<evidence type="ECO:0000313" key="2">
    <source>
        <dbReference type="Proteomes" id="UP000078447"/>
    </source>
</evidence>
<accession>A0ABX2V615</accession>
<sequence length="88" mass="10092">MNQSSEALLEAIIEILGTGRQLDLTELYQHVRERSDLDLSRFSTEAGLDARIRKLIYLHASECELYEGTQDLFYSETGKGTGRWGLRR</sequence>
<organism evidence="1 2">
    <name type="scientific">Exiguobacterium undae</name>
    <dbReference type="NCBI Taxonomy" id="169177"/>
    <lineage>
        <taxon>Bacteria</taxon>
        <taxon>Bacillati</taxon>
        <taxon>Bacillota</taxon>
        <taxon>Bacilli</taxon>
        <taxon>Bacillales</taxon>
        <taxon>Bacillales Family XII. Incertae Sedis</taxon>
        <taxon>Exiguobacterium</taxon>
    </lineage>
</organism>
<proteinExistence type="predicted"/>